<evidence type="ECO:0000259" key="1">
    <source>
        <dbReference type="Pfam" id="PF01230"/>
    </source>
</evidence>
<reference evidence="2" key="3">
    <citation type="submission" date="2025-09" db="UniProtKB">
        <authorList>
            <consortium name="Ensembl"/>
        </authorList>
    </citation>
    <scope>IDENTIFICATION</scope>
</reference>
<dbReference type="InterPro" id="IPR052677">
    <property type="entry name" value="Dinucleoside_ppp_hydrolase"/>
</dbReference>
<dbReference type="AlphaFoldDB" id="A0A803TP86"/>
<sequence>VLICPLRPVERFRDLLPEEVADLFRATQLVGNVVEQHFGGTSLTISVQVSLYTGKPVSNEVISLS</sequence>
<evidence type="ECO:0000313" key="3">
    <source>
        <dbReference type="Proteomes" id="UP000001646"/>
    </source>
</evidence>
<dbReference type="GO" id="GO:0003824">
    <property type="term" value="F:catalytic activity"/>
    <property type="evidence" value="ECO:0007669"/>
    <property type="project" value="InterPro"/>
</dbReference>
<dbReference type="PANTHER" id="PTHR46981:SF1">
    <property type="entry name" value="BIS(5'-ADENOSYL)-TRIPHOSPHATASE"/>
    <property type="match status" value="1"/>
</dbReference>
<dbReference type="SUPFAM" id="SSF54197">
    <property type="entry name" value="HIT-like"/>
    <property type="match status" value="1"/>
</dbReference>
<evidence type="ECO:0000313" key="2">
    <source>
        <dbReference type="Ensembl" id="ENSACAP00000037026.1"/>
    </source>
</evidence>
<name>A0A803TP86_ANOCA</name>
<accession>A0A803TP86</accession>
<reference evidence="2 3" key="1">
    <citation type="submission" date="2009-12" db="EMBL/GenBank/DDBJ databases">
        <title>The Genome Sequence of Anolis carolinensis (Green Anole Lizard).</title>
        <authorList>
            <consortium name="The Genome Sequencing Platform"/>
            <person name="Di Palma F."/>
            <person name="Alfoldi J."/>
            <person name="Heiman D."/>
            <person name="Young S."/>
            <person name="Grabherr M."/>
            <person name="Johnson J."/>
            <person name="Lander E.S."/>
            <person name="Lindblad-Toh K."/>
        </authorList>
    </citation>
    <scope>NUCLEOTIDE SEQUENCE [LARGE SCALE GENOMIC DNA]</scope>
    <source>
        <strain evidence="2 3">JBL SC #1</strain>
    </source>
</reference>
<dbReference type="PANTHER" id="PTHR46981">
    <property type="entry name" value="BIS(5'-ADENOSYL)-TRIPHOSPHATASE"/>
    <property type="match status" value="1"/>
</dbReference>
<feature type="domain" description="HIT" evidence="1">
    <location>
        <begin position="1"/>
        <end position="57"/>
    </location>
</feature>
<proteinExistence type="predicted"/>
<keyword evidence="3" id="KW-1185">Reference proteome</keyword>
<dbReference type="Ensembl" id="ENSACAT00000042237.1">
    <property type="protein sequence ID" value="ENSACAP00000037026.1"/>
    <property type="gene ID" value="ENSACAG00000036364.1"/>
</dbReference>
<dbReference type="InterPro" id="IPR011146">
    <property type="entry name" value="HIT-like"/>
</dbReference>
<dbReference type="Proteomes" id="UP000001646">
    <property type="component" value="Chromosome 2"/>
</dbReference>
<dbReference type="InParanoid" id="A0A803TP86"/>
<dbReference type="InterPro" id="IPR036265">
    <property type="entry name" value="HIT-like_sf"/>
</dbReference>
<dbReference type="GeneTree" id="ENSGT00940000163977"/>
<organism evidence="2 3">
    <name type="scientific">Anolis carolinensis</name>
    <name type="common">Green anole</name>
    <name type="synonym">American chameleon</name>
    <dbReference type="NCBI Taxonomy" id="28377"/>
    <lineage>
        <taxon>Eukaryota</taxon>
        <taxon>Metazoa</taxon>
        <taxon>Chordata</taxon>
        <taxon>Craniata</taxon>
        <taxon>Vertebrata</taxon>
        <taxon>Euteleostomi</taxon>
        <taxon>Lepidosauria</taxon>
        <taxon>Squamata</taxon>
        <taxon>Bifurcata</taxon>
        <taxon>Unidentata</taxon>
        <taxon>Episquamata</taxon>
        <taxon>Toxicofera</taxon>
        <taxon>Iguania</taxon>
        <taxon>Dactyloidae</taxon>
        <taxon>Anolis</taxon>
    </lineage>
</organism>
<dbReference type="Pfam" id="PF01230">
    <property type="entry name" value="HIT"/>
    <property type="match status" value="1"/>
</dbReference>
<reference evidence="2" key="2">
    <citation type="submission" date="2025-08" db="UniProtKB">
        <authorList>
            <consortium name="Ensembl"/>
        </authorList>
    </citation>
    <scope>IDENTIFICATION</scope>
</reference>
<protein>
    <recommendedName>
        <fullName evidence="1">HIT domain-containing protein</fullName>
    </recommendedName>
</protein>
<dbReference type="Gene3D" id="3.30.428.10">
    <property type="entry name" value="HIT-like"/>
    <property type="match status" value="1"/>
</dbReference>